<feature type="transmembrane region" description="Helical" evidence="1">
    <location>
        <begin position="20"/>
        <end position="38"/>
    </location>
</feature>
<organism evidence="2 3">
    <name type="scientific">Pristionchus mayeri</name>
    <dbReference type="NCBI Taxonomy" id="1317129"/>
    <lineage>
        <taxon>Eukaryota</taxon>
        <taxon>Metazoa</taxon>
        <taxon>Ecdysozoa</taxon>
        <taxon>Nematoda</taxon>
        <taxon>Chromadorea</taxon>
        <taxon>Rhabditida</taxon>
        <taxon>Rhabditina</taxon>
        <taxon>Diplogasteromorpha</taxon>
        <taxon>Diplogasteroidea</taxon>
        <taxon>Neodiplogasteridae</taxon>
        <taxon>Pristionchus</taxon>
    </lineage>
</organism>
<dbReference type="EMBL" id="BTRK01000005">
    <property type="protein sequence ID" value="GMR51862.1"/>
    <property type="molecule type" value="Genomic_DNA"/>
</dbReference>
<dbReference type="Proteomes" id="UP001328107">
    <property type="component" value="Unassembled WGS sequence"/>
</dbReference>
<feature type="non-terminal residue" evidence="2">
    <location>
        <position position="1"/>
    </location>
</feature>
<evidence type="ECO:0000313" key="3">
    <source>
        <dbReference type="Proteomes" id="UP001328107"/>
    </source>
</evidence>
<sequence>TVGRALSLSSLGPPAALQYPGMHLLSVLFIAVVFLPLATTLTCKSPVGGSDSNCDEGVKFCRRIYAGSHYYGCDRNNECKEEGCFAIDAEASMCCCEEKNNEGTCTPPPFDYDKVYKQRKAAGM</sequence>
<name>A0AAN5CXL1_9BILA</name>
<reference evidence="3" key="1">
    <citation type="submission" date="2022-10" db="EMBL/GenBank/DDBJ databases">
        <title>Genome assembly of Pristionchus species.</title>
        <authorList>
            <person name="Yoshida K."/>
            <person name="Sommer R.J."/>
        </authorList>
    </citation>
    <scope>NUCLEOTIDE SEQUENCE [LARGE SCALE GENOMIC DNA]</scope>
    <source>
        <strain evidence="3">RS5460</strain>
    </source>
</reference>
<evidence type="ECO:0000313" key="2">
    <source>
        <dbReference type="EMBL" id="GMR51862.1"/>
    </source>
</evidence>
<keyword evidence="1" id="KW-0472">Membrane</keyword>
<feature type="non-terminal residue" evidence="2">
    <location>
        <position position="124"/>
    </location>
</feature>
<dbReference type="AlphaFoldDB" id="A0AAN5CXL1"/>
<accession>A0AAN5CXL1</accession>
<keyword evidence="3" id="KW-1185">Reference proteome</keyword>
<evidence type="ECO:0000256" key="1">
    <source>
        <dbReference type="SAM" id="Phobius"/>
    </source>
</evidence>
<proteinExistence type="predicted"/>
<protein>
    <submittedName>
        <fullName evidence="2">Uncharacterized protein</fullName>
    </submittedName>
</protein>
<comment type="caution">
    <text evidence="2">The sequence shown here is derived from an EMBL/GenBank/DDBJ whole genome shotgun (WGS) entry which is preliminary data.</text>
</comment>
<gene>
    <name evidence="2" type="ORF">PMAYCL1PPCAC_22057</name>
</gene>
<keyword evidence="1" id="KW-0812">Transmembrane</keyword>
<keyword evidence="1" id="KW-1133">Transmembrane helix</keyword>